<proteinExistence type="predicted"/>
<accession>A0A5J4R9Q6</accession>
<dbReference type="InterPro" id="IPR022187">
    <property type="entry name" value="Conjug_transposon_TraM"/>
</dbReference>
<keyword evidence="3" id="KW-0812">Transmembrane</keyword>
<evidence type="ECO:0000256" key="1">
    <source>
        <dbReference type="SAM" id="Coils"/>
    </source>
</evidence>
<dbReference type="NCBIfam" id="TIGR03779">
    <property type="entry name" value="Bac_Flav_CT_M"/>
    <property type="match status" value="1"/>
</dbReference>
<feature type="region of interest" description="Disordered" evidence="2">
    <location>
        <begin position="128"/>
        <end position="147"/>
    </location>
</feature>
<feature type="region of interest" description="Disordered" evidence="2">
    <location>
        <begin position="263"/>
        <end position="285"/>
    </location>
</feature>
<feature type="region of interest" description="Disordered" evidence="2">
    <location>
        <begin position="1"/>
        <end position="41"/>
    </location>
</feature>
<evidence type="ECO:0000256" key="2">
    <source>
        <dbReference type="SAM" id="MobiDB-lite"/>
    </source>
</evidence>
<dbReference type="InterPro" id="IPR055407">
    <property type="entry name" value="TraM_C"/>
</dbReference>
<feature type="coiled-coil region" evidence="1">
    <location>
        <begin position="203"/>
        <end position="230"/>
    </location>
</feature>
<keyword evidence="1" id="KW-0175">Coiled coil</keyword>
<dbReference type="AlphaFoldDB" id="A0A5J4R9Q6"/>
<organism evidence="5">
    <name type="scientific">termite gut metagenome</name>
    <dbReference type="NCBI Taxonomy" id="433724"/>
    <lineage>
        <taxon>unclassified sequences</taxon>
        <taxon>metagenomes</taxon>
        <taxon>organismal metagenomes</taxon>
    </lineage>
</organism>
<evidence type="ECO:0000259" key="4">
    <source>
        <dbReference type="Pfam" id="PF12508"/>
    </source>
</evidence>
<evidence type="ECO:0000313" key="5">
    <source>
        <dbReference type="EMBL" id="KAA6330074.1"/>
    </source>
</evidence>
<name>A0A5J4R9Q6_9ZZZZ</name>
<sequence>MEQEKVNNGVQQPPEPPPAAEVKNEGKSVQKTVKPKKELTPAEMQKRKKMLIMPLFFLIFGAALWLIFAPGDKDKEKETRQAGLNVELPMPKDEGLVSDKREAYEREAMQQKEQERMRSLQDFSLQLSDAEQQSKEEEERQWRMAPKPVEYAEHPERFGGGSSPRRSSSTKAIHSSTAAYQGINKQLGAWYEQPATEEDEQSQLALEWRIQELERKLDEEAMRKKAEDDQLAMMEKSYQLAAKYMPQTTTQAATPVVVDGQGATRTGSGATTAAGSSTPGAGQSGKAVAQPVKQVRQNVVSLLAAPMSNEEFVQEYSKPRNLGFLTAAGDEGVEEKNSIRACVYQTVTLTNGKELKIRLLESMRAGNILIPANSILTGACRITGERMDVAINSIQYADNIIPIELLVYDTDGQCGIFVPNSDEVKAAKEVAATLANSAGTSIMISDNAGSQLAADMGKGLIQGASQYVSKKMSVVKITVKAGYRILLLPKRQ</sequence>
<feature type="domain" description="Conjugative transposon TraM C-terminal" evidence="4">
    <location>
        <begin position="339"/>
        <end position="487"/>
    </location>
</feature>
<dbReference type="Pfam" id="PF12508">
    <property type="entry name" value="Transposon_TraM"/>
    <property type="match status" value="1"/>
</dbReference>
<comment type="caution">
    <text evidence="5">The sequence shown here is derived from an EMBL/GenBank/DDBJ whole genome shotgun (WGS) entry which is preliminary data.</text>
</comment>
<dbReference type="EMBL" id="SNRY01001553">
    <property type="protein sequence ID" value="KAA6330074.1"/>
    <property type="molecule type" value="Genomic_DNA"/>
</dbReference>
<feature type="compositionally biased region" description="Basic and acidic residues" evidence="2">
    <location>
        <begin position="132"/>
        <end position="142"/>
    </location>
</feature>
<gene>
    <name evidence="5" type="ORF">EZS27_021179</name>
</gene>
<feature type="region of interest" description="Disordered" evidence="2">
    <location>
        <begin position="78"/>
        <end position="98"/>
    </location>
</feature>
<feature type="region of interest" description="Disordered" evidence="2">
    <location>
        <begin position="153"/>
        <end position="173"/>
    </location>
</feature>
<reference evidence="5" key="1">
    <citation type="submission" date="2019-03" db="EMBL/GenBank/DDBJ databases">
        <title>Single cell metagenomics reveals metabolic interactions within the superorganism composed of flagellate Streblomastix strix and complex community of Bacteroidetes bacteria on its surface.</title>
        <authorList>
            <person name="Treitli S.C."/>
            <person name="Kolisko M."/>
            <person name="Husnik F."/>
            <person name="Keeling P."/>
            <person name="Hampl V."/>
        </authorList>
    </citation>
    <scope>NUCLEOTIDE SEQUENCE</scope>
    <source>
        <strain evidence="5">STM</strain>
    </source>
</reference>
<keyword evidence="3" id="KW-0472">Membrane</keyword>
<protein>
    <recommendedName>
        <fullName evidence="4">Conjugative transposon TraM C-terminal domain-containing protein</fullName>
    </recommendedName>
</protein>
<feature type="transmembrane region" description="Helical" evidence="3">
    <location>
        <begin position="50"/>
        <end position="68"/>
    </location>
</feature>
<keyword evidence="3" id="KW-1133">Transmembrane helix</keyword>
<evidence type="ECO:0000256" key="3">
    <source>
        <dbReference type="SAM" id="Phobius"/>
    </source>
</evidence>